<protein>
    <recommendedName>
        <fullName evidence="2">SPX domain-containing protein</fullName>
    </recommendedName>
</protein>
<gene>
    <name evidence="3" type="ORF">RFI_27467</name>
</gene>
<dbReference type="InterPro" id="IPR004331">
    <property type="entry name" value="SPX_dom"/>
</dbReference>
<evidence type="ECO:0000256" key="1">
    <source>
        <dbReference type="SAM" id="MobiDB-lite"/>
    </source>
</evidence>
<feature type="domain" description="SPX" evidence="2">
    <location>
        <begin position="1"/>
        <end position="189"/>
    </location>
</feature>
<organism evidence="3 4">
    <name type="scientific">Reticulomyxa filosa</name>
    <dbReference type="NCBI Taxonomy" id="46433"/>
    <lineage>
        <taxon>Eukaryota</taxon>
        <taxon>Sar</taxon>
        <taxon>Rhizaria</taxon>
        <taxon>Retaria</taxon>
        <taxon>Foraminifera</taxon>
        <taxon>Monothalamids</taxon>
        <taxon>Reticulomyxidae</taxon>
        <taxon>Reticulomyxa</taxon>
    </lineage>
</organism>
<dbReference type="Proteomes" id="UP000023152">
    <property type="component" value="Unassembled WGS sequence"/>
</dbReference>
<dbReference type="PROSITE" id="PS51382">
    <property type="entry name" value="SPX"/>
    <property type="match status" value="1"/>
</dbReference>
<feature type="compositionally biased region" description="Basic and acidic residues" evidence="1">
    <location>
        <begin position="53"/>
        <end position="65"/>
    </location>
</feature>
<evidence type="ECO:0000313" key="3">
    <source>
        <dbReference type="EMBL" id="ETO09912.1"/>
    </source>
</evidence>
<dbReference type="EMBL" id="ASPP01023824">
    <property type="protein sequence ID" value="ETO09912.1"/>
    <property type="molecule type" value="Genomic_DNA"/>
</dbReference>
<name>X6M8Y1_RETFI</name>
<evidence type="ECO:0000313" key="4">
    <source>
        <dbReference type="Proteomes" id="UP000023152"/>
    </source>
</evidence>
<accession>X6M8Y1</accession>
<reference evidence="3 4" key="1">
    <citation type="journal article" date="2013" name="Curr. Biol.">
        <title>The Genome of the Foraminiferan Reticulomyxa filosa.</title>
        <authorList>
            <person name="Glockner G."/>
            <person name="Hulsmann N."/>
            <person name="Schleicher M."/>
            <person name="Noegel A.A."/>
            <person name="Eichinger L."/>
            <person name="Gallinger C."/>
            <person name="Pawlowski J."/>
            <person name="Sierra R."/>
            <person name="Euteneuer U."/>
            <person name="Pillet L."/>
            <person name="Moustafa A."/>
            <person name="Platzer M."/>
            <person name="Groth M."/>
            <person name="Szafranski K."/>
            <person name="Schliwa M."/>
        </authorList>
    </citation>
    <scope>NUCLEOTIDE SEQUENCE [LARGE SCALE GENOMIC DNA]</scope>
</reference>
<keyword evidence="4" id="KW-1185">Reference proteome</keyword>
<feature type="region of interest" description="Disordered" evidence="1">
    <location>
        <begin position="40"/>
        <end position="121"/>
    </location>
</feature>
<evidence type="ECO:0000259" key="2">
    <source>
        <dbReference type="PROSITE" id="PS51382"/>
    </source>
</evidence>
<sequence length="189" mass="22368">MKFGIYFEANKILEWSEQYCDFGSLKVCLKKLDGVCKQHSKGLEKKRQQHNSSETKELRSVSDKVTKKKVKKDSLDNEMVYLKSGETNNTDKIANEEKEKEKENEKEEKDDKEKKKYEKSKRQVNKIMEPQFERHLPEIGISIVKVMELQFLEHLTLELIHVSSFYADQCQYFSAQVLFVLIERIYMIS</sequence>
<comment type="caution">
    <text evidence="3">The sequence shown here is derived from an EMBL/GenBank/DDBJ whole genome shotgun (WGS) entry which is preliminary data.</text>
</comment>
<dbReference type="Pfam" id="PF03105">
    <property type="entry name" value="SPX"/>
    <property type="match status" value="1"/>
</dbReference>
<feature type="compositionally biased region" description="Basic and acidic residues" evidence="1">
    <location>
        <begin position="93"/>
        <end position="116"/>
    </location>
</feature>
<dbReference type="AlphaFoldDB" id="X6M8Y1"/>
<proteinExistence type="predicted"/>